<comment type="caution">
    <text evidence="1">The sequence shown here is derived from an EMBL/GenBank/DDBJ whole genome shotgun (WGS) entry which is preliminary data.</text>
</comment>
<name>A0ACB7IAN2_MANES</name>
<sequence length="129" mass="15086">MQSELEKSLMGELTFFLGLQIKKVADRIFINQFKYIIDMPKKFKMNKLKGIDTPMNSGIQLDKDEKSKDVDKKLYRGMINSLLYLTESRLDIYFSVCLCARFQSSPKKSHLIAVKRIFRYLINISSISF</sequence>
<dbReference type="Proteomes" id="UP000091857">
    <property type="component" value="Chromosome 2"/>
</dbReference>
<dbReference type="EMBL" id="CM004388">
    <property type="protein sequence ID" value="KAG8661118.1"/>
    <property type="molecule type" value="Genomic_DNA"/>
</dbReference>
<evidence type="ECO:0000313" key="1">
    <source>
        <dbReference type="EMBL" id="KAG8661118.1"/>
    </source>
</evidence>
<organism evidence="1 2">
    <name type="scientific">Manihot esculenta</name>
    <name type="common">Cassava</name>
    <name type="synonym">Jatropha manihot</name>
    <dbReference type="NCBI Taxonomy" id="3983"/>
    <lineage>
        <taxon>Eukaryota</taxon>
        <taxon>Viridiplantae</taxon>
        <taxon>Streptophyta</taxon>
        <taxon>Embryophyta</taxon>
        <taxon>Tracheophyta</taxon>
        <taxon>Spermatophyta</taxon>
        <taxon>Magnoliopsida</taxon>
        <taxon>eudicotyledons</taxon>
        <taxon>Gunneridae</taxon>
        <taxon>Pentapetalae</taxon>
        <taxon>rosids</taxon>
        <taxon>fabids</taxon>
        <taxon>Malpighiales</taxon>
        <taxon>Euphorbiaceae</taxon>
        <taxon>Crotonoideae</taxon>
        <taxon>Manihoteae</taxon>
        <taxon>Manihot</taxon>
    </lineage>
</organism>
<keyword evidence="2" id="KW-1185">Reference proteome</keyword>
<reference evidence="2" key="1">
    <citation type="journal article" date="2016" name="Nat. Biotechnol.">
        <title>Sequencing wild and cultivated cassava and related species reveals extensive interspecific hybridization and genetic diversity.</title>
        <authorList>
            <person name="Bredeson J.V."/>
            <person name="Lyons J.B."/>
            <person name="Prochnik S.E."/>
            <person name="Wu G.A."/>
            <person name="Ha C.M."/>
            <person name="Edsinger-Gonzales E."/>
            <person name="Grimwood J."/>
            <person name="Schmutz J."/>
            <person name="Rabbi I.Y."/>
            <person name="Egesi C."/>
            <person name="Nauluvula P."/>
            <person name="Lebot V."/>
            <person name="Ndunguru J."/>
            <person name="Mkamilo G."/>
            <person name="Bart R.S."/>
            <person name="Setter T.L."/>
            <person name="Gleadow R.M."/>
            <person name="Kulakow P."/>
            <person name="Ferguson M.E."/>
            <person name="Rounsley S."/>
            <person name="Rokhsar D.S."/>
        </authorList>
    </citation>
    <scope>NUCLEOTIDE SEQUENCE [LARGE SCALE GENOMIC DNA]</scope>
    <source>
        <strain evidence="2">cv. AM560-2</strain>
    </source>
</reference>
<proteinExistence type="predicted"/>
<evidence type="ECO:0000313" key="2">
    <source>
        <dbReference type="Proteomes" id="UP000091857"/>
    </source>
</evidence>
<accession>A0ACB7IAN2</accession>
<protein>
    <submittedName>
        <fullName evidence="1">Uncharacterized protein</fullName>
    </submittedName>
</protein>
<gene>
    <name evidence="1" type="ORF">MANES_02G212420v8</name>
</gene>